<evidence type="ECO:0000313" key="7">
    <source>
        <dbReference type="Proteomes" id="UP000528555"/>
    </source>
</evidence>
<dbReference type="PANTHER" id="PTHR42756:SF1">
    <property type="entry name" value="TRANSCRIPTIONAL REPRESSOR OF EMRAB OPERON"/>
    <property type="match status" value="1"/>
</dbReference>
<dbReference type="GO" id="GO:0003677">
    <property type="term" value="F:DNA binding"/>
    <property type="evidence" value="ECO:0007669"/>
    <property type="project" value="UniProtKB-KW"/>
</dbReference>
<dbReference type="RefSeq" id="WP_101695645.1">
    <property type="nucleotide sequence ID" value="NZ_JAAITX010000002.1"/>
</dbReference>
<keyword evidence="7" id="KW-1185">Reference proteome</keyword>
<dbReference type="InterPro" id="IPR036390">
    <property type="entry name" value="WH_DNA-bd_sf"/>
</dbReference>
<accession>A0A850HGT7</accession>
<dbReference type="InterPro" id="IPR036388">
    <property type="entry name" value="WH-like_DNA-bd_sf"/>
</dbReference>
<dbReference type="GO" id="GO:0003700">
    <property type="term" value="F:DNA-binding transcription factor activity"/>
    <property type="evidence" value="ECO:0007669"/>
    <property type="project" value="InterPro"/>
</dbReference>
<evidence type="ECO:0000256" key="2">
    <source>
        <dbReference type="ARBA" id="ARBA00023125"/>
    </source>
</evidence>
<organism evidence="6 7">
    <name type="scientific">Dorea phocaeensis</name>
    <dbReference type="NCBI Taxonomy" id="2040291"/>
    <lineage>
        <taxon>Bacteria</taxon>
        <taxon>Bacillati</taxon>
        <taxon>Bacillota</taxon>
        <taxon>Clostridia</taxon>
        <taxon>Lachnospirales</taxon>
        <taxon>Lachnospiraceae</taxon>
        <taxon>Dorea</taxon>
    </lineage>
</organism>
<protein>
    <submittedName>
        <fullName evidence="6">MarR family transcriptional regulator</fullName>
    </submittedName>
</protein>
<dbReference type="EMBL" id="JAAITX010000002">
    <property type="protein sequence ID" value="NVH57616.1"/>
    <property type="molecule type" value="Genomic_DNA"/>
</dbReference>
<dbReference type="InterPro" id="IPR000835">
    <property type="entry name" value="HTH_MarR-typ"/>
</dbReference>
<dbReference type="EMBL" id="JAAIUO010000002">
    <property type="protein sequence ID" value="NSK14297.1"/>
    <property type="molecule type" value="Genomic_DNA"/>
</dbReference>
<dbReference type="Proteomes" id="UP000528555">
    <property type="component" value="Unassembled WGS sequence"/>
</dbReference>
<comment type="caution">
    <text evidence="6">The sequence shown here is derived from an EMBL/GenBank/DDBJ whole genome shotgun (WGS) entry which is preliminary data.</text>
</comment>
<dbReference type="AlphaFoldDB" id="A0A850HGT7"/>
<sequence>MNGMQDTSVFLLLHQILHLSKYQAMKRMEALDLKPSQAGILFLLNKHEGISQRELAEKIGITPPSMTVALKKLESREYILRKPDQEDQRIVRIYLKEKGIQCVEALENILKEMEDLLHHGMSVEERLLFRRLTMQMRDNLFASKDLKGMDLCALMKETRHSGRHGF</sequence>
<evidence type="ECO:0000256" key="3">
    <source>
        <dbReference type="ARBA" id="ARBA00023163"/>
    </source>
</evidence>
<dbReference type="SUPFAM" id="SSF46785">
    <property type="entry name" value="Winged helix' DNA-binding domain"/>
    <property type="match status" value="1"/>
</dbReference>
<evidence type="ECO:0000313" key="5">
    <source>
        <dbReference type="EMBL" id="NSK14297.1"/>
    </source>
</evidence>
<name>A0A850HGT7_9FIRM</name>
<reference evidence="7 8" key="1">
    <citation type="journal article" date="2020" name="Cell Host Microbe">
        <title>Functional and Genomic Variation between Human-Derived Isolates of Lachnospiraceae Reveals Inter- and Intra-Species Diversity.</title>
        <authorList>
            <person name="Sorbara M.T."/>
            <person name="Littmann E.R."/>
            <person name="Fontana E."/>
            <person name="Moody T.U."/>
            <person name="Kohout C.E."/>
            <person name="Gjonbalaj M."/>
            <person name="Eaton V."/>
            <person name="Seok R."/>
            <person name="Leiner I.M."/>
            <person name="Pamer E.G."/>
        </authorList>
    </citation>
    <scope>NUCLEOTIDE SEQUENCE [LARGE SCALE GENOMIC DNA]</scope>
    <source>
        <strain evidence="6 7">MSK.17.11</strain>
        <strain evidence="5 8">MSK.17.38</strain>
    </source>
</reference>
<evidence type="ECO:0000313" key="6">
    <source>
        <dbReference type="EMBL" id="NVH57616.1"/>
    </source>
</evidence>
<dbReference type="Proteomes" id="UP000701680">
    <property type="component" value="Unassembled WGS sequence"/>
</dbReference>
<keyword evidence="1" id="KW-0805">Transcription regulation</keyword>
<gene>
    <name evidence="6" type="ORF">G5A66_02915</name>
    <name evidence="5" type="ORF">G5A75_05285</name>
</gene>
<dbReference type="PRINTS" id="PR00598">
    <property type="entry name" value="HTHMARR"/>
</dbReference>
<evidence type="ECO:0000256" key="1">
    <source>
        <dbReference type="ARBA" id="ARBA00023015"/>
    </source>
</evidence>
<keyword evidence="2" id="KW-0238">DNA-binding</keyword>
<dbReference type="PROSITE" id="PS50995">
    <property type="entry name" value="HTH_MARR_2"/>
    <property type="match status" value="1"/>
</dbReference>
<reference evidence="6" key="2">
    <citation type="submission" date="2020-02" db="EMBL/GenBank/DDBJ databases">
        <authorList>
            <person name="Littmann E."/>
            <person name="Sorbara M."/>
        </authorList>
    </citation>
    <scope>NUCLEOTIDE SEQUENCE</scope>
    <source>
        <strain evidence="6">MSK.17.11</strain>
        <strain evidence="5">MSK.17.38</strain>
    </source>
</reference>
<dbReference type="Gene3D" id="1.10.10.10">
    <property type="entry name" value="Winged helix-like DNA-binding domain superfamily/Winged helix DNA-binding domain"/>
    <property type="match status" value="1"/>
</dbReference>
<feature type="domain" description="HTH marR-type" evidence="4">
    <location>
        <begin position="6"/>
        <end position="138"/>
    </location>
</feature>
<dbReference type="SMART" id="SM00347">
    <property type="entry name" value="HTH_MARR"/>
    <property type="match status" value="1"/>
</dbReference>
<dbReference type="Pfam" id="PF01047">
    <property type="entry name" value="MarR"/>
    <property type="match status" value="1"/>
</dbReference>
<evidence type="ECO:0000313" key="8">
    <source>
        <dbReference type="Proteomes" id="UP000701680"/>
    </source>
</evidence>
<dbReference type="PANTHER" id="PTHR42756">
    <property type="entry name" value="TRANSCRIPTIONAL REGULATOR, MARR"/>
    <property type="match status" value="1"/>
</dbReference>
<evidence type="ECO:0000259" key="4">
    <source>
        <dbReference type="PROSITE" id="PS50995"/>
    </source>
</evidence>
<keyword evidence="3" id="KW-0804">Transcription</keyword>
<proteinExistence type="predicted"/>
<dbReference type="OrthoDB" id="6400170at2"/>